<feature type="domain" description="GP-PDE" evidence="1">
    <location>
        <begin position="11"/>
        <end position="247"/>
    </location>
</feature>
<evidence type="ECO:0000313" key="2">
    <source>
        <dbReference type="EMBL" id="GAA1755669.1"/>
    </source>
</evidence>
<dbReference type="Proteomes" id="UP001500506">
    <property type="component" value="Unassembled WGS sequence"/>
</dbReference>
<reference evidence="3" key="1">
    <citation type="journal article" date="2019" name="Int. J. Syst. Evol. Microbiol.">
        <title>The Global Catalogue of Microorganisms (GCM) 10K type strain sequencing project: providing services to taxonomists for standard genome sequencing and annotation.</title>
        <authorList>
            <consortium name="The Broad Institute Genomics Platform"/>
            <consortium name="The Broad Institute Genome Sequencing Center for Infectious Disease"/>
            <person name="Wu L."/>
            <person name="Ma J."/>
        </authorList>
    </citation>
    <scope>NUCLEOTIDE SEQUENCE [LARGE SCALE GENOMIC DNA]</scope>
    <source>
        <strain evidence="3">JCM 14319</strain>
    </source>
</reference>
<dbReference type="RefSeq" id="WP_232497135.1">
    <property type="nucleotide sequence ID" value="NZ_BAAANH010000002.1"/>
</dbReference>
<dbReference type="EMBL" id="BAAANH010000002">
    <property type="protein sequence ID" value="GAA1755669.1"/>
    <property type="molecule type" value="Genomic_DNA"/>
</dbReference>
<dbReference type="Gene3D" id="3.20.20.190">
    <property type="entry name" value="Phosphatidylinositol (PI) phosphodiesterase"/>
    <property type="match status" value="1"/>
</dbReference>
<dbReference type="PROSITE" id="PS51704">
    <property type="entry name" value="GP_PDE"/>
    <property type="match status" value="1"/>
</dbReference>
<sequence>MASAYFDPRAPRALAHRGLAIDAPENTLLAFARAMAVGALYLETDVHASHDGVAVVSHDPSLDRVAGREVAVGQLTMAELRRIDLGQAQGFASLEEALDAFPDSRFNIDVKDDAAVEPVVDAITRTRAAGRVLVTSFSDQRRRRVAARLPDVVTSVGSAGVLRFRLAASLGSRSAAIRALRGARALQVPERAGILRLVTPRFVDAAHRIGVEVHVWTVNEPADMTRLLDLGVDGLVTDRVDLALPLIFARS</sequence>
<evidence type="ECO:0000313" key="3">
    <source>
        <dbReference type="Proteomes" id="UP001500506"/>
    </source>
</evidence>
<evidence type="ECO:0000259" key="1">
    <source>
        <dbReference type="PROSITE" id="PS51704"/>
    </source>
</evidence>
<comment type="caution">
    <text evidence="2">The sequence shown here is derived from an EMBL/GenBank/DDBJ whole genome shotgun (WGS) entry which is preliminary data.</text>
</comment>
<dbReference type="PANTHER" id="PTHR43805">
    <property type="entry name" value="GLYCEROPHOSPHORYL DIESTER PHOSPHODIESTERASE"/>
    <property type="match status" value="1"/>
</dbReference>
<gene>
    <name evidence="2" type="ORF">GCM10009747_12330</name>
</gene>
<dbReference type="InterPro" id="IPR030395">
    <property type="entry name" value="GP_PDE_dom"/>
</dbReference>
<dbReference type="InterPro" id="IPR017946">
    <property type="entry name" value="PLC-like_Pdiesterase_TIM-brl"/>
</dbReference>
<dbReference type="SUPFAM" id="SSF51695">
    <property type="entry name" value="PLC-like phosphodiesterases"/>
    <property type="match status" value="1"/>
</dbReference>
<dbReference type="CDD" id="cd08561">
    <property type="entry name" value="GDPD_cytoplasmic_ScUgpQ2_like"/>
    <property type="match status" value="1"/>
</dbReference>
<proteinExistence type="predicted"/>
<dbReference type="Pfam" id="PF03009">
    <property type="entry name" value="GDPD"/>
    <property type="match status" value="1"/>
</dbReference>
<dbReference type="PANTHER" id="PTHR43805:SF1">
    <property type="entry name" value="GP-PDE DOMAIN-CONTAINING PROTEIN"/>
    <property type="match status" value="1"/>
</dbReference>
<organism evidence="2 3">
    <name type="scientific">Agromyces humatus</name>
    <dbReference type="NCBI Taxonomy" id="279573"/>
    <lineage>
        <taxon>Bacteria</taxon>
        <taxon>Bacillati</taxon>
        <taxon>Actinomycetota</taxon>
        <taxon>Actinomycetes</taxon>
        <taxon>Micrococcales</taxon>
        <taxon>Microbacteriaceae</taxon>
        <taxon>Agromyces</taxon>
    </lineage>
</organism>
<protein>
    <submittedName>
        <fullName evidence="2">Glycerophosphodiester phosphodiesterase</fullName>
    </submittedName>
</protein>
<keyword evidence="3" id="KW-1185">Reference proteome</keyword>
<accession>A0ABP4WIT9</accession>
<name>A0ABP4WIT9_9MICO</name>